<dbReference type="InterPro" id="IPR007053">
    <property type="entry name" value="LRAT_dom"/>
</dbReference>
<gene>
    <name evidence="5" type="ORF">KAM343_36870</name>
</gene>
<dbReference type="PANTHER" id="PTHR13943">
    <property type="entry name" value="HRAS-LIKE SUPPRESSOR - RELATED"/>
    <property type="match status" value="1"/>
</dbReference>
<dbReference type="GO" id="GO:0016410">
    <property type="term" value="F:N-acyltransferase activity"/>
    <property type="evidence" value="ECO:0007669"/>
    <property type="project" value="TreeGrafter"/>
</dbReference>
<organism evidence="5 6">
    <name type="scientific">Aeromonas caviae</name>
    <name type="common">Aeromonas punctata</name>
    <dbReference type="NCBI Taxonomy" id="648"/>
    <lineage>
        <taxon>Bacteria</taxon>
        <taxon>Pseudomonadati</taxon>
        <taxon>Pseudomonadota</taxon>
        <taxon>Gammaproteobacteria</taxon>
        <taxon>Aeromonadales</taxon>
        <taxon>Aeromonadaceae</taxon>
        <taxon>Aeromonas</taxon>
    </lineage>
</organism>
<keyword evidence="2" id="KW-0378">Hydrolase</keyword>
<evidence type="ECO:0000256" key="2">
    <source>
        <dbReference type="ARBA" id="ARBA00022801"/>
    </source>
</evidence>
<evidence type="ECO:0000259" key="4">
    <source>
        <dbReference type="PROSITE" id="PS51934"/>
    </source>
</evidence>
<dbReference type="RefSeq" id="WP_223917006.1">
    <property type="nucleotide sequence ID" value="NZ_BPNG01000103.1"/>
</dbReference>
<dbReference type="GO" id="GO:0004623">
    <property type="term" value="F:phospholipase A2 activity"/>
    <property type="evidence" value="ECO:0007669"/>
    <property type="project" value="TreeGrafter"/>
</dbReference>
<accession>A0AAV4YPT2</accession>
<dbReference type="Gene3D" id="3.90.1720.10">
    <property type="entry name" value="endopeptidase domain like (from Nostoc punctiforme)"/>
    <property type="match status" value="1"/>
</dbReference>
<evidence type="ECO:0000256" key="3">
    <source>
        <dbReference type="ARBA" id="ARBA00023098"/>
    </source>
</evidence>
<name>A0AAV4YPT2_AERCA</name>
<dbReference type="Proteomes" id="UP000886939">
    <property type="component" value="Unassembled WGS sequence"/>
</dbReference>
<sequence>MQAGDHLISPRPGFTHHGLYVGNNEIIHYAGYSSGEESGQVVLTSLDVFRNGHPCRVVTHNLRRYAPEQSVERAWSRLGEAHYSALLNNCEHFVTWCIQGFHYSAQVQRLVETGLTIGSQVLPRLPVIPMETMAVAHPLRETAIATAVTTALPSASQTAAIVAGGLTLASAAPLAVPIAVAGTALYGAKKLFDWLTD</sequence>
<evidence type="ECO:0000313" key="5">
    <source>
        <dbReference type="EMBL" id="GJA42891.1"/>
    </source>
</evidence>
<dbReference type="InterPro" id="IPR051496">
    <property type="entry name" value="H-rev107_PLA/AT"/>
</dbReference>
<dbReference type="PROSITE" id="PS51934">
    <property type="entry name" value="LRAT"/>
    <property type="match status" value="1"/>
</dbReference>
<dbReference type="GO" id="GO:0005737">
    <property type="term" value="C:cytoplasm"/>
    <property type="evidence" value="ECO:0007669"/>
    <property type="project" value="TreeGrafter"/>
</dbReference>
<comment type="caution">
    <text evidence="5">The sequence shown here is derived from an EMBL/GenBank/DDBJ whole genome shotgun (WGS) entry which is preliminary data.</text>
</comment>
<feature type="domain" description="LRAT" evidence="4">
    <location>
        <begin position="6"/>
        <end position="106"/>
    </location>
</feature>
<dbReference type="GO" id="GO:0008970">
    <property type="term" value="F:phospholipase A1 activity"/>
    <property type="evidence" value="ECO:0007669"/>
    <property type="project" value="TreeGrafter"/>
</dbReference>
<dbReference type="PANTHER" id="PTHR13943:SF77">
    <property type="entry name" value="LRAT DOMAIN-CONTAINING PROTEIN"/>
    <property type="match status" value="1"/>
</dbReference>
<proteinExistence type="predicted"/>
<dbReference type="AlphaFoldDB" id="A0AAV4YPT2"/>
<evidence type="ECO:0000256" key="1">
    <source>
        <dbReference type="ARBA" id="ARBA00022679"/>
    </source>
</evidence>
<reference evidence="5" key="1">
    <citation type="submission" date="2021-07" db="EMBL/GenBank/DDBJ databases">
        <title>Draft genome sequence of carbapenem-resistant Aeromonas spp. in Japan.</title>
        <authorList>
            <person name="Maehana S."/>
            <person name="Suzuki M."/>
            <person name="Kitasato H."/>
        </authorList>
    </citation>
    <scope>NUCLEOTIDE SEQUENCE</scope>
    <source>
        <strain evidence="5">KAM343</strain>
    </source>
</reference>
<dbReference type="GO" id="GO:0070292">
    <property type="term" value="P:N-acylphosphatidylethanolamine metabolic process"/>
    <property type="evidence" value="ECO:0007669"/>
    <property type="project" value="TreeGrafter"/>
</dbReference>
<dbReference type="EMBL" id="BPNI01000108">
    <property type="protein sequence ID" value="GJA42891.1"/>
    <property type="molecule type" value="Genomic_DNA"/>
</dbReference>
<keyword evidence="3" id="KW-0443">Lipid metabolism</keyword>
<dbReference type="Pfam" id="PF04970">
    <property type="entry name" value="LRAT"/>
    <property type="match status" value="1"/>
</dbReference>
<keyword evidence="1" id="KW-0808">Transferase</keyword>
<evidence type="ECO:0000313" key="6">
    <source>
        <dbReference type="Proteomes" id="UP000886939"/>
    </source>
</evidence>
<protein>
    <recommendedName>
        <fullName evidence="4">LRAT domain-containing protein</fullName>
    </recommendedName>
</protein>